<evidence type="ECO:0000313" key="1">
    <source>
        <dbReference type="EMBL" id="JAI02465.1"/>
    </source>
</evidence>
<name>A0A0E9XIH6_ANGAN</name>
<reference evidence="1" key="2">
    <citation type="journal article" date="2015" name="Fish Shellfish Immunol.">
        <title>Early steps in the European eel (Anguilla anguilla)-Vibrio vulnificus interaction in the gills: Role of the RtxA13 toxin.</title>
        <authorList>
            <person name="Callol A."/>
            <person name="Pajuelo D."/>
            <person name="Ebbesson L."/>
            <person name="Teles M."/>
            <person name="MacKenzie S."/>
            <person name="Amaro C."/>
        </authorList>
    </citation>
    <scope>NUCLEOTIDE SEQUENCE</scope>
</reference>
<protein>
    <submittedName>
        <fullName evidence="1">Uncharacterized protein</fullName>
    </submittedName>
</protein>
<accession>A0A0E9XIH6</accession>
<dbReference type="EMBL" id="GBXM01006113">
    <property type="protein sequence ID" value="JAI02465.1"/>
    <property type="molecule type" value="Transcribed_RNA"/>
</dbReference>
<organism evidence="1">
    <name type="scientific">Anguilla anguilla</name>
    <name type="common">European freshwater eel</name>
    <name type="synonym">Muraena anguilla</name>
    <dbReference type="NCBI Taxonomy" id="7936"/>
    <lineage>
        <taxon>Eukaryota</taxon>
        <taxon>Metazoa</taxon>
        <taxon>Chordata</taxon>
        <taxon>Craniata</taxon>
        <taxon>Vertebrata</taxon>
        <taxon>Euteleostomi</taxon>
        <taxon>Actinopterygii</taxon>
        <taxon>Neopterygii</taxon>
        <taxon>Teleostei</taxon>
        <taxon>Anguilliformes</taxon>
        <taxon>Anguillidae</taxon>
        <taxon>Anguilla</taxon>
    </lineage>
</organism>
<proteinExistence type="predicted"/>
<dbReference type="AlphaFoldDB" id="A0A0E9XIH6"/>
<reference evidence="1" key="1">
    <citation type="submission" date="2014-11" db="EMBL/GenBank/DDBJ databases">
        <authorList>
            <person name="Amaro Gonzalez C."/>
        </authorList>
    </citation>
    <scope>NUCLEOTIDE SEQUENCE</scope>
</reference>
<sequence>MFSNYPFFVFLYFNVYSIACNCN</sequence>